<keyword evidence="2" id="KW-0808">Transferase</keyword>
<dbReference type="Proteomes" id="UP000198644">
    <property type="component" value="Unassembled WGS sequence"/>
</dbReference>
<dbReference type="STRING" id="650891.SAMN05216203_1012"/>
<gene>
    <name evidence="2" type="ORF">SAMN05216203_1012</name>
</gene>
<dbReference type="SUPFAM" id="SSF53448">
    <property type="entry name" value="Nucleotide-diphospho-sugar transferases"/>
    <property type="match status" value="1"/>
</dbReference>
<evidence type="ECO:0000313" key="2">
    <source>
        <dbReference type="EMBL" id="SFR50982.1"/>
    </source>
</evidence>
<evidence type="ECO:0000259" key="1">
    <source>
        <dbReference type="Pfam" id="PF00535"/>
    </source>
</evidence>
<accession>A0A1I6H958</accession>
<keyword evidence="3" id="KW-1185">Reference proteome</keyword>
<sequence length="277" mass="32124">MHTVEILLSTYNGEKYLSELLGSIIEQTYKDFIITIRDDGSRDSTVHIIDEFSRRYPGKVRVLDDAYGNLGSALSFSELLGRSSSPYIMFADQDDVWCPDKIDITLRKIKEMEAEYGRDTALLAFTDLLVVADDLSEISSSFWRFQRLDSLLSKNWRNILAQNVVTGCTVMINSQARDVCPPMPNLDMIYDHWLAINVAKNGHIDWLSTPTILYRQHSSNVEGAKPVDIFYMIGQLRHLKRRMVLYMKLSRIFDVSLFDIFIRKLVLNKQRLRRRDQ</sequence>
<proteinExistence type="predicted"/>
<dbReference type="Pfam" id="PF00535">
    <property type="entry name" value="Glycos_transf_2"/>
    <property type="match status" value="1"/>
</dbReference>
<evidence type="ECO:0000313" key="3">
    <source>
        <dbReference type="Proteomes" id="UP000198644"/>
    </source>
</evidence>
<dbReference type="PANTHER" id="PTHR22916">
    <property type="entry name" value="GLYCOSYLTRANSFERASE"/>
    <property type="match status" value="1"/>
</dbReference>
<dbReference type="InterPro" id="IPR001173">
    <property type="entry name" value="Glyco_trans_2-like"/>
</dbReference>
<reference evidence="3" key="1">
    <citation type="submission" date="2016-10" db="EMBL/GenBank/DDBJ databases">
        <authorList>
            <person name="Varghese N."/>
            <person name="Submissions S."/>
        </authorList>
    </citation>
    <scope>NUCLEOTIDE SEQUENCE [LARGE SCALE GENOMIC DNA]</scope>
    <source>
        <strain evidence="3">CGMCC 1.9167</strain>
    </source>
</reference>
<dbReference type="GO" id="GO:0016758">
    <property type="term" value="F:hexosyltransferase activity"/>
    <property type="evidence" value="ECO:0007669"/>
    <property type="project" value="UniProtKB-ARBA"/>
</dbReference>
<dbReference type="PANTHER" id="PTHR22916:SF3">
    <property type="entry name" value="UDP-GLCNAC:BETAGAL BETA-1,3-N-ACETYLGLUCOSAMINYLTRANSFERASE-LIKE PROTEIN 1"/>
    <property type="match status" value="1"/>
</dbReference>
<organism evidence="2 3">
    <name type="scientific">Marinobacter daqiaonensis</name>
    <dbReference type="NCBI Taxonomy" id="650891"/>
    <lineage>
        <taxon>Bacteria</taxon>
        <taxon>Pseudomonadati</taxon>
        <taxon>Pseudomonadota</taxon>
        <taxon>Gammaproteobacteria</taxon>
        <taxon>Pseudomonadales</taxon>
        <taxon>Marinobacteraceae</taxon>
        <taxon>Marinobacter</taxon>
    </lineage>
</organism>
<dbReference type="RefSeq" id="WP_092009450.1">
    <property type="nucleotide sequence ID" value="NZ_FOYW01000001.1"/>
</dbReference>
<dbReference type="EMBL" id="FOYW01000001">
    <property type="protein sequence ID" value="SFR50982.1"/>
    <property type="molecule type" value="Genomic_DNA"/>
</dbReference>
<dbReference type="InterPro" id="IPR029044">
    <property type="entry name" value="Nucleotide-diphossugar_trans"/>
</dbReference>
<name>A0A1I6H958_9GAMM</name>
<dbReference type="Gene3D" id="3.90.550.10">
    <property type="entry name" value="Spore Coat Polysaccharide Biosynthesis Protein SpsA, Chain A"/>
    <property type="match status" value="1"/>
</dbReference>
<dbReference type="AlphaFoldDB" id="A0A1I6H958"/>
<dbReference type="CDD" id="cd04196">
    <property type="entry name" value="GT_2_like_d"/>
    <property type="match status" value="1"/>
</dbReference>
<feature type="domain" description="Glycosyltransferase 2-like" evidence="1">
    <location>
        <begin position="6"/>
        <end position="112"/>
    </location>
</feature>
<protein>
    <submittedName>
        <fullName evidence="2">Glycosyl transferase family 2</fullName>
    </submittedName>
</protein>
<dbReference type="OrthoDB" id="9802649at2"/>